<feature type="domain" description="Peptidase S24/S26A/S26B/S26C" evidence="1">
    <location>
        <begin position="15"/>
        <end position="73"/>
    </location>
</feature>
<accession>A0A1T2L1C8</accession>
<proteinExistence type="predicted"/>
<evidence type="ECO:0000259" key="1">
    <source>
        <dbReference type="Pfam" id="PF00717"/>
    </source>
</evidence>
<dbReference type="Pfam" id="PF00717">
    <property type="entry name" value="Peptidase_S24"/>
    <property type="match status" value="1"/>
</dbReference>
<reference evidence="2 3" key="1">
    <citation type="submission" date="2016-11" db="EMBL/GenBank/DDBJ databases">
        <title>Mixed transmission modes and dynamic genome evolution in an obligate animal-bacterial symbiosis.</title>
        <authorList>
            <person name="Russell S.L."/>
            <person name="Corbett-Detig R.B."/>
            <person name="Cavanaugh C.M."/>
        </authorList>
    </citation>
    <scope>NUCLEOTIDE SEQUENCE [LARGE SCALE GENOMIC DNA]</scope>
    <source>
        <strain evidence="2">Sp-SM6</strain>
    </source>
</reference>
<dbReference type="Gene3D" id="2.10.109.10">
    <property type="entry name" value="Umud Fragment, subunit A"/>
    <property type="match status" value="1"/>
</dbReference>
<dbReference type="InterPro" id="IPR015927">
    <property type="entry name" value="Peptidase_S24_S26A/B/C"/>
</dbReference>
<name>A0A1T2L1C8_9GAMM</name>
<comment type="caution">
    <text evidence="2">The sequence shown here is derived from an EMBL/GenBank/DDBJ whole genome shotgun (WGS) entry which is preliminary data.</text>
</comment>
<gene>
    <name evidence="2" type="ORF">BOW52_07935</name>
</gene>
<keyword evidence="3" id="KW-1185">Reference proteome</keyword>
<dbReference type="RefSeq" id="WP_167367280.1">
    <property type="nucleotide sequence ID" value="NZ_MPRK01000153.1"/>
</dbReference>
<protein>
    <recommendedName>
        <fullName evidence="1">Peptidase S24/S26A/S26B/S26C domain-containing protein</fullName>
    </recommendedName>
</protein>
<dbReference type="SUPFAM" id="SSF51306">
    <property type="entry name" value="LexA/Signal peptidase"/>
    <property type="match status" value="1"/>
</dbReference>
<dbReference type="CDD" id="cd06462">
    <property type="entry name" value="Peptidase_S24_S26"/>
    <property type="match status" value="1"/>
</dbReference>
<organism evidence="2 3">
    <name type="scientific">Solemya elarraichensis gill symbiont</name>
    <dbReference type="NCBI Taxonomy" id="1918949"/>
    <lineage>
        <taxon>Bacteria</taxon>
        <taxon>Pseudomonadati</taxon>
        <taxon>Pseudomonadota</taxon>
        <taxon>Gammaproteobacteria</taxon>
        <taxon>sulfur-oxidizing symbionts</taxon>
    </lineage>
</organism>
<evidence type="ECO:0000313" key="2">
    <source>
        <dbReference type="EMBL" id="OOZ38882.1"/>
    </source>
</evidence>
<dbReference type="InterPro" id="IPR036286">
    <property type="entry name" value="LexA/Signal_pep-like_sf"/>
</dbReference>
<dbReference type="EMBL" id="MPRK01000153">
    <property type="protein sequence ID" value="OOZ38882.1"/>
    <property type="molecule type" value="Genomic_DNA"/>
</dbReference>
<dbReference type="AlphaFoldDB" id="A0A1T2L1C8"/>
<evidence type="ECO:0000313" key="3">
    <source>
        <dbReference type="Proteomes" id="UP000190198"/>
    </source>
</evidence>
<sequence>MPEKAHQHQVVCELLASQHGGELFSLCVSGNCMDPLIRDGDQLLVARCSRYYPGDLLVFAEGGRRLAVHRLLGWVPGRNGMRAMTKADNRSAIDALIEPHHMVGRVKSVAGTRVSISLLHRGLSMLHYCYHVLRFITRKYVEKAFSPR</sequence>
<dbReference type="Proteomes" id="UP000190198">
    <property type="component" value="Unassembled WGS sequence"/>
</dbReference>